<dbReference type="Proteomes" id="UP000030416">
    <property type="component" value="Unassembled WGS sequence"/>
</dbReference>
<dbReference type="GO" id="GO:0003677">
    <property type="term" value="F:DNA binding"/>
    <property type="evidence" value="ECO:0007669"/>
    <property type="project" value="UniProtKB-UniRule"/>
</dbReference>
<dbReference type="STRING" id="1384049.CD29_17715"/>
<dbReference type="PANTHER" id="PTHR43479:SF11">
    <property type="entry name" value="ACREF_ENVCD OPERON REPRESSOR-RELATED"/>
    <property type="match status" value="1"/>
</dbReference>
<dbReference type="Pfam" id="PF00440">
    <property type="entry name" value="TetR_N"/>
    <property type="match status" value="1"/>
</dbReference>
<dbReference type="InterPro" id="IPR009057">
    <property type="entry name" value="Homeodomain-like_sf"/>
</dbReference>
<dbReference type="eggNOG" id="COG1309">
    <property type="taxonomic scope" value="Bacteria"/>
</dbReference>
<dbReference type="AlphaFoldDB" id="A0A0A3HSU6"/>
<name>A0A0A3HSU6_9BACL</name>
<evidence type="ECO:0000256" key="1">
    <source>
        <dbReference type="ARBA" id="ARBA00023125"/>
    </source>
</evidence>
<gene>
    <name evidence="4" type="ORF">CD29_17715</name>
</gene>
<evidence type="ECO:0000313" key="4">
    <source>
        <dbReference type="EMBL" id="KGR75671.1"/>
    </source>
</evidence>
<proteinExistence type="predicted"/>
<dbReference type="Gene3D" id="1.10.357.10">
    <property type="entry name" value="Tetracycline Repressor, domain 2"/>
    <property type="match status" value="1"/>
</dbReference>
<comment type="caution">
    <text evidence="4">The sequence shown here is derived from an EMBL/GenBank/DDBJ whole genome shotgun (WGS) entry which is preliminary data.</text>
</comment>
<dbReference type="PROSITE" id="PS50977">
    <property type="entry name" value="HTH_TETR_2"/>
    <property type="match status" value="1"/>
</dbReference>
<protein>
    <recommendedName>
        <fullName evidence="3">HTH tetR-type domain-containing protein</fullName>
    </recommendedName>
</protein>
<feature type="domain" description="HTH tetR-type" evidence="3">
    <location>
        <begin position="1"/>
        <end position="61"/>
    </location>
</feature>
<dbReference type="PRINTS" id="PR00455">
    <property type="entry name" value="HTHTETR"/>
</dbReference>
<accession>A0A0A3HSU6</accession>
<evidence type="ECO:0000256" key="2">
    <source>
        <dbReference type="PROSITE-ProRule" id="PRU00335"/>
    </source>
</evidence>
<dbReference type="RefSeq" id="WP_036189631.1">
    <property type="nucleotide sequence ID" value="NZ_AVDA01000030.1"/>
</dbReference>
<feature type="DNA-binding region" description="H-T-H motif" evidence="2">
    <location>
        <begin position="24"/>
        <end position="43"/>
    </location>
</feature>
<evidence type="ECO:0000313" key="5">
    <source>
        <dbReference type="Proteomes" id="UP000030416"/>
    </source>
</evidence>
<dbReference type="Gene3D" id="1.10.10.60">
    <property type="entry name" value="Homeodomain-like"/>
    <property type="match status" value="1"/>
</dbReference>
<keyword evidence="5" id="KW-1185">Reference proteome</keyword>
<dbReference type="InterPro" id="IPR050624">
    <property type="entry name" value="HTH-type_Tx_Regulator"/>
</dbReference>
<reference evidence="4 5" key="1">
    <citation type="submission" date="2014-02" db="EMBL/GenBank/DDBJ databases">
        <title>Draft genome sequence of Lysinibacillus manganicus DSM 26584T.</title>
        <authorList>
            <person name="Zhang F."/>
            <person name="Wang G."/>
            <person name="Zhang L."/>
        </authorList>
    </citation>
    <scope>NUCLEOTIDE SEQUENCE [LARGE SCALE GENOMIC DNA]</scope>
    <source>
        <strain evidence="4 5">DSM 26584</strain>
    </source>
</reference>
<keyword evidence="1 2" id="KW-0238">DNA-binding</keyword>
<dbReference type="PANTHER" id="PTHR43479">
    <property type="entry name" value="ACREF/ENVCD OPERON REPRESSOR-RELATED"/>
    <property type="match status" value="1"/>
</dbReference>
<evidence type="ECO:0000259" key="3">
    <source>
        <dbReference type="PROSITE" id="PS50977"/>
    </source>
</evidence>
<dbReference type="OrthoDB" id="9812993at2"/>
<dbReference type="EMBL" id="JPVN01000030">
    <property type="protein sequence ID" value="KGR75671.1"/>
    <property type="molecule type" value="Genomic_DNA"/>
</dbReference>
<dbReference type="InterPro" id="IPR001647">
    <property type="entry name" value="HTH_TetR"/>
</dbReference>
<dbReference type="SUPFAM" id="SSF46689">
    <property type="entry name" value="Homeodomain-like"/>
    <property type="match status" value="1"/>
</dbReference>
<sequence length="273" mass="31468">MLKKQLIMEAAIELFSKKGIGATSVQQITEHCGISKGAFYLSFKSKDELIFAIIDYFSKNVTSNIERSVNKQLTPQDKLAAYFIEIFNVLQKYGDFATVFIKEQHIIDEAFIEKMSYYDDLNNKLLLDLFTELYPENAVNLQFDLLVIVKGLLASYGDFIVKNVNQYDLEELTDSLVEKVEIIAKHGKRAFFTKEMATSQSSRQLAITKELILEELEKLLVVINDDLLKDALKILEDQINLETPRKAIIIGMLSILENEPECNWLCYMIRKYY</sequence>
<organism evidence="4 5">
    <name type="scientific">Ureibacillus manganicus DSM 26584</name>
    <dbReference type="NCBI Taxonomy" id="1384049"/>
    <lineage>
        <taxon>Bacteria</taxon>
        <taxon>Bacillati</taxon>
        <taxon>Bacillota</taxon>
        <taxon>Bacilli</taxon>
        <taxon>Bacillales</taxon>
        <taxon>Caryophanaceae</taxon>
        <taxon>Ureibacillus</taxon>
    </lineage>
</organism>